<dbReference type="Proteomes" id="UP001151760">
    <property type="component" value="Unassembled WGS sequence"/>
</dbReference>
<reference evidence="1" key="2">
    <citation type="submission" date="2022-01" db="EMBL/GenBank/DDBJ databases">
        <authorList>
            <person name="Yamashiro T."/>
            <person name="Shiraishi A."/>
            <person name="Satake H."/>
            <person name="Nakayama K."/>
        </authorList>
    </citation>
    <scope>NUCLEOTIDE SEQUENCE</scope>
</reference>
<protein>
    <submittedName>
        <fullName evidence="1">Uncharacterized protein</fullName>
    </submittedName>
</protein>
<comment type="caution">
    <text evidence="1">The sequence shown here is derived from an EMBL/GenBank/DDBJ whole genome shotgun (WGS) entry which is preliminary data.</text>
</comment>
<proteinExistence type="predicted"/>
<organism evidence="1 2">
    <name type="scientific">Tanacetum coccineum</name>
    <dbReference type="NCBI Taxonomy" id="301880"/>
    <lineage>
        <taxon>Eukaryota</taxon>
        <taxon>Viridiplantae</taxon>
        <taxon>Streptophyta</taxon>
        <taxon>Embryophyta</taxon>
        <taxon>Tracheophyta</taxon>
        <taxon>Spermatophyta</taxon>
        <taxon>Magnoliopsida</taxon>
        <taxon>eudicotyledons</taxon>
        <taxon>Gunneridae</taxon>
        <taxon>Pentapetalae</taxon>
        <taxon>asterids</taxon>
        <taxon>campanulids</taxon>
        <taxon>Asterales</taxon>
        <taxon>Asteraceae</taxon>
        <taxon>Asteroideae</taxon>
        <taxon>Anthemideae</taxon>
        <taxon>Anthemidinae</taxon>
        <taxon>Tanacetum</taxon>
    </lineage>
</organism>
<dbReference type="EMBL" id="BQNB010013337">
    <property type="protein sequence ID" value="GJT14724.1"/>
    <property type="molecule type" value="Genomic_DNA"/>
</dbReference>
<evidence type="ECO:0000313" key="1">
    <source>
        <dbReference type="EMBL" id="GJT14724.1"/>
    </source>
</evidence>
<evidence type="ECO:0000313" key="2">
    <source>
        <dbReference type="Proteomes" id="UP001151760"/>
    </source>
</evidence>
<keyword evidence="2" id="KW-1185">Reference proteome</keyword>
<gene>
    <name evidence="1" type="ORF">Tco_0873430</name>
</gene>
<reference evidence="1" key="1">
    <citation type="journal article" date="2022" name="Int. J. Mol. Sci.">
        <title>Draft Genome of Tanacetum Coccineum: Genomic Comparison of Closely Related Tanacetum-Family Plants.</title>
        <authorList>
            <person name="Yamashiro T."/>
            <person name="Shiraishi A."/>
            <person name="Nakayama K."/>
            <person name="Satake H."/>
        </authorList>
    </citation>
    <scope>NUCLEOTIDE SEQUENCE</scope>
</reference>
<sequence length="402" mass="45928">MVHNPKNHPLNRGTPPRSSALLFKAWQLNIYKKNSSISSKPDRAHICIINPVSKKLCINEAGVGTNNDYSLRSFVNSAYGNNDVSSTFMNNNGDVELSTPVMRTQTFLMSKVLVVGRITDGAQNNTGQCDLIFEGLFYYFARFPECDGARFARKAGATLRRHHQKLVTASRLQGDDVTRSYDVIIMDPNTCIGRLCLGENDRVSLNDGIESEGNWDTSEYRDTADSGRKKILNHSLFIGWRRKNDDELDELLASIDVSDLPPSDITDIPPFMCSMGKSARNKKQPSKNYKISYNGERPSLTVKRLLTRVELSREELENDIYERILILNEPRLIIETLKYSDQHKKLLDSVLLDKLKLDGELEVEEEANTGEFIRSYKAITEKMILEYLFYRFIWRQNSTFML</sequence>
<accession>A0ABQ5BPD2</accession>
<name>A0ABQ5BPD2_9ASTR</name>